<comment type="similarity">
    <text evidence="1">Belongs to the short-chain dehydrogenases/reductases (SDR) family.</text>
</comment>
<dbReference type="GO" id="GO:0032787">
    <property type="term" value="P:monocarboxylic acid metabolic process"/>
    <property type="evidence" value="ECO:0007669"/>
    <property type="project" value="UniProtKB-ARBA"/>
</dbReference>
<organism evidence="3 4">
    <name type="scientific">Sediminihaliea albiluteola</name>
    <dbReference type="NCBI Taxonomy" id="2758564"/>
    <lineage>
        <taxon>Bacteria</taxon>
        <taxon>Pseudomonadati</taxon>
        <taxon>Pseudomonadota</taxon>
        <taxon>Gammaproteobacteria</taxon>
        <taxon>Cellvibrionales</taxon>
        <taxon>Halieaceae</taxon>
        <taxon>Sediminihaliea</taxon>
    </lineage>
</organism>
<dbReference type="PRINTS" id="PR00080">
    <property type="entry name" value="SDRFAMILY"/>
</dbReference>
<dbReference type="InterPro" id="IPR057326">
    <property type="entry name" value="KR_dom"/>
</dbReference>
<dbReference type="Proteomes" id="UP000539350">
    <property type="component" value="Unassembled WGS sequence"/>
</dbReference>
<evidence type="ECO:0000313" key="4">
    <source>
        <dbReference type="Proteomes" id="UP000539350"/>
    </source>
</evidence>
<keyword evidence="3" id="KW-0560">Oxidoreductase</keyword>
<dbReference type="NCBIfam" id="NF005559">
    <property type="entry name" value="PRK07231.1"/>
    <property type="match status" value="1"/>
</dbReference>
<dbReference type="EMBL" id="JACFXU010000015">
    <property type="protein sequence ID" value="MBA6413705.1"/>
    <property type="molecule type" value="Genomic_DNA"/>
</dbReference>
<protein>
    <submittedName>
        <fullName evidence="3">Glucose 1-dehydrogenase</fullName>
        <ecNumber evidence="3">1.1.1.47</ecNumber>
    </submittedName>
</protein>
<dbReference type="PANTHER" id="PTHR42879:SF2">
    <property type="entry name" value="3-OXOACYL-[ACYL-CARRIER-PROTEIN] REDUCTASE FABG"/>
    <property type="match status" value="1"/>
</dbReference>
<dbReference type="SUPFAM" id="SSF51735">
    <property type="entry name" value="NAD(P)-binding Rossmann-fold domains"/>
    <property type="match status" value="1"/>
</dbReference>
<feature type="domain" description="Ketoreductase" evidence="2">
    <location>
        <begin position="13"/>
        <end position="197"/>
    </location>
</feature>
<dbReference type="EC" id="1.1.1.47" evidence="3"/>
<name>A0A7W2YK08_9GAMM</name>
<evidence type="ECO:0000256" key="1">
    <source>
        <dbReference type="ARBA" id="ARBA00006484"/>
    </source>
</evidence>
<dbReference type="InterPro" id="IPR036291">
    <property type="entry name" value="NAD(P)-bd_dom_sf"/>
</dbReference>
<dbReference type="PANTHER" id="PTHR42879">
    <property type="entry name" value="3-OXOACYL-(ACYL-CARRIER-PROTEIN) REDUCTASE"/>
    <property type="match status" value="1"/>
</dbReference>
<comment type="caution">
    <text evidence="3">The sequence shown here is derived from an EMBL/GenBank/DDBJ whole genome shotgun (WGS) entry which is preliminary data.</text>
</comment>
<dbReference type="FunFam" id="3.40.50.720:FF:000084">
    <property type="entry name" value="Short-chain dehydrogenase reductase"/>
    <property type="match status" value="1"/>
</dbReference>
<proteinExistence type="inferred from homology"/>
<dbReference type="InterPro" id="IPR020904">
    <property type="entry name" value="Sc_DH/Rdtase_CS"/>
</dbReference>
<dbReference type="GO" id="GO:0047936">
    <property type="term" value="F:glucose 1-dehydrogenase [NAD(P)+] activity"/>
    <property type="evidence" value="ECO:0007669"/>
    <property type="project" value="UniProtKB-EC"/>
</dbReference>
<dbReference type="PRINTS" id="PR00081">
    <property type="entry name" value="GDHRDH"/>
</dbReference>
<dbReference type="Gene3D" id="3.40.50.720">
    <property type="entry name" value="NAD(P)-binding Rossmann-like Domain"/>
    <property type="match status" value="1"/>
</dbReference>
<dbReference type="Pfam" id="PF13561">
    <property type="entry name" value="adh_short_C2"/>
    <property type="match status" value="1"/>
</dbReference>
<evidence type="ECO:0000259" key="2">
    <source>
        <dbReference type="SMART" id="SM00822"/>
    </source>
</evidence>
<reference evidence="3 4" key="1">
    <citation type="submission" date="2020-07" db="EMBL/GenBank/DDBJ databases">
        <title>Halieaceae bacterium, F7430, whole genome shotgun sequencing project.</title>
        <authorList>
            <person name="Jiang S."/>
            <person name="Liu Z.W."/>
            <person name="Du Z.J."/>
        </authorList>
    </citation>
    <scope>NUCLEOTIDE SEQUENCE [LARGE SCALE GENOMIC DNA]</scope>
    <source>
        <strain evidence="3 4">F7430</strain>
    </source>
</reference>
<accession>A0A7W2YK08</accession>
<dbReference type="AlphaFoldDB" id="A0A7W2YK08"/>
<dbReference type="InterPro" id="IPR050259">
    <property type="entry name" value="SDR"/>
</dbReference>
<evidence type="ECO:0000313" key="3">
    <source>
        <dbReference type="EMBL" id="MBA6413705.1"/>
    </source>
</evidence>
<dbReference type="RefSeq" id="WP_182173572.1">
    <property type="nucleotide sequence ID" value="NZ_JACFXU010000015.1"/>
</dbReference>
<dbReference type="InterPro" id="IPR002347">
    <property type="entry name" value="SDR_fam"/>
</dbReference>
<sequence>MNNLLDRMRVEGKVAIVTGAGRGVGRGIALALASGGAKVVCSARSAKEIAETVAMIKAQGAESVPIIADVMDEQQLQNLVDRTVEEYSGIDIIINNAGGNDYAPFLETTTDSFKYHFDWNTTSAFTLSRIATPWMLKRGGGSIINISSAAGHIGIRGMMAYCVAKAGLDQLTRCMAEELAPKIRVNCLALGSIMTPALQKTFDLEEGFREKLESKTPLQCVGNAENVGLAALFLCSEAGSYCTGAILNIDGGIQDTNLPFRLPDL</sequence>
<keyword evidence="4" id="KW-1185">Reference proteome</keyword>
<gene>
    <name evidence="3" type="ORF">H2508_11350</name>
</gene>
<dbReference type="PROSITE" id="PS00061">
    <property type="entry name" value="ADH_SHORT"/>
    <property type="match status" value="1"/>
</dbReference>
<dbReference type="SMART" id="SM00822">
    <property type="entry name" value="PKS_KR"/>
    <property type="match status" value="1"/>
</dbReference>
<dbReference type="CDD" id="cd05233">
    <property type="entry name" value="SDR_c"/>
    <property type="match status" value="1"/>
</dbReference>